<feature type="signal peptide" evidence="2">
    <location>
        <begin position="1"/>
        <end position="20"/>
    </location>
</feature>
<evidence type="ECO:0000256" key="1">
    <source>
        <dbReference type="SAM" id="MobiDB-lite"/>
    </source>
</evidence>
<reference evidence="3" key="1">
    <citation type="submission" date="2007-10" db="EMBL/GenBank/DDBJ databases">
        <title>Classification and functional annotation of ESTs from venom glands of Isometrus maculatus.</title>
        <authorList>
            <person name="Li W."/>
            <person name="Ma Y."/>
            <person name="Zhao R."/>
            <person name="Cao Z."/>
        </authorList>
    </citation>
    <scope>NUCLEOTIDE SEQUENCE</scope>
    <source>
        <tissue evidence="3">Venom gland</tissue>
    </source>
</reference>
<name>A0A0U1TZ69_ISOMC</name>
<feature type="region of interest" description="Disordered" evidence="1">
    <location>
        <begin position="18"/>
        <end position="61"/>
    </location>
</feature>
<evidence type="ECO:0000313" key="3">
    <source>
        <dbReference type="EMBL" id="ACD11794.1"/>
    </source>
</evidence>
<feature type="chain" id="PRO_5006829228" evidence="2">
    <location>
        <begin position="21"/>
        <end position="61"/>
    </location>
</feature>
<accession>A0A0U1TZ69</accession>
<proteinExistence type="evidence at transcript level"/>
<evidence type="ECO:0000256" key="2">
    <source>
        <dbReference type="SAM" id="SignalP"/>
    </source>
</evidence>
<organism evidence="3">
    <name type="scientific">Isometrus maculatus</name>
    <name type="common">Lesser brown scorpion</name>
    <name type="synonym">Scorpio maculatus</name>
    <dbReference type="NCBI Taxonomy" id="497827"/>
    <lineage>
        <taxon>Eukaryota</taxon>
        <taxon>Metazoa</taxon>
        <taxon>Ecdysozoa</taxon>
        <taxon>Arthropoda</taxon>
        <taxon>Chelicerata</taxon>
        <taxon>Arachnida</taxon>
        <taxon>Scorpiones</taxon>
        <taxon>Buthida</taxon>
        <taxon>Buthoidea</taxon>
        <taxon>Buthidae</taxon>
        <taxon>Isometrus</taxon>
    </lineage>
</organism>
<feature type="compositionally biased region" description="Basic and acidic residues" evidence="1">
    <location>
        <begin position="49"/>
        <end position="61"/>
    </location>
</feature>
<sequence length="61" mass="6833">MSKLFLISLLLIACVLSSEGTPPHGNWESDARSDAASDDNARNIQKSPLDSRSDEESRQWW</sequence>
<feature type="compositionally biased region" description="Basic and acidic residues" evidence="1">
    <location>
        <begin position="27"/>
        <end position="41"/>
    </location>
</feature>
<dbReference type="AlphaFoldDB" id="A0A0U1TZ69"/>
<protein>
    <submittedName>
        <fullName evidence="3">Uncharacterized protein</fullName>
    </submittedName>
</protein>
<keyword evidence="2" id="KW-0732">Signal</keyword>
<dbReference type="EMBL" id="EU252201">
    <property type="protein sequence ID" value="ACD11794.1"/>
    <property type="molecule type" value="mRNA"/>
</dbReference>